<name>A0A6M1L0Z2_9STRE</name>
<dbReference type="RefSeq" id="WP_164336565.1">
    <property type="nucleotide sequence ID" value="NZ_JAAKFZ010000018.1"/>
</dbReference>
<proteinExistence type="predicted"/>
<reference evidence="1 2" key="1">
    <citation type="submission" date="2020-02" db="EMBL/GenBank/DDBJ databases">
        <title>M-like protein SrM is not crucial to the virulence of a novel isolate of Streptococcus equi subsp. ruminatorum from Macaca mulatta.</title>
        <authorList>
            <person name="Guo G."/>
            <person name="Cheng L."/>
            <person name="Zhang W."/>
        </authorList>
    </citation>
    <scope>NUCLEOTIDE SEQUENCE [LARGE SCALE GENOMIC DNA]</scope>
    <source>
        <strain evidence="1 2">FJ1804</strain>
    </source>
</reference>
<protein>
    <recommendedName>
        <fullName evidence="3">Mobilisation protein</fullName>
    </recommendedName>
</protein>
<evidence type="ECO:0008006" key="3">
    <source>
        <dbReference type="Google" id="ProtNLM"/>
    </source>
</evidence>
<accession>A0A6M1L0Z2</accession>
<organism evidence="1 2">
    <name type="scientific">Streptococcus equi subsp. ruminatorum</name>
    <dbReference type="NCBI Taxonomy" id="254358"/>
    <lineage>
        <taxon>Bacteria</taxon>
        <taxon>Bacillati</taxon>
        <taxon>Bacillota</taxon>
        <taxon>Bacilli</taxon>
        <taxon>Lactobacillales</taxon>
        <taxon>Streptococcaceae</taxon>
        <taxon>Streptococcus</taxon>
    </lineage>
</organism>
<dbReference type="Proteomes" id="UP000479499">
    <property type="component" value="Unassembled WGS sequence"/>
</dbReference>
<gene>
    <name evidence="1" type="ORF">G5B50_07220</name>
</gene>
<evidence type="ECO:0000313" key="1">
    <source>
        <dbReference type="EMBL" id="NGL84554.1"/>
    </source>
</evidence>
<sequence length="78" mass="9495">MINDIRNVRREVKLTRKANKILEDMLRVAPSDSFSEFIRKRLLDNFPEEKYIKNFLENYLKIELLYGIRNISRDIHKI</sequence>
<dbReference type="EMBL" id="JAAKFZ010000018">
    <property type="protein sequence ID" value="NGL84554.1"/>
    <property type="molecule type" value="Genomic_DNA"/>
</dbReference>
<comment type="caution">
    <text evidence="1">The sequence shown here is derived from an EMBL/GenBank/DDBJ whole genome shotgun (WGS) entry which is preliminary data.</text>
</comment>
<evidence type="ECO:0000313" key="2">
    <source>
        <dbReference type="Proteomes" id="UP000479499"/>
    </source>
</evidence>
<dbReference type="AlphaFoldDB" id="A0A6M1L0Z2"/>